<dbReference type="PANTHER" id="PTHR21327:SF47">
    <property type="entry name" value="GTP CYCLOHYDROLASE II DOMAIN-CONTAINING PROTEIN"/>
    <property type="match status" value="1"/>
</dbReference>
<dbReference type="GO" id="GO:0005829">
    <property type="term" value="C:cytosol"/>
    <property type="evidence" value="ECO:0007669"/>
    <property type="project" value="TreeGrafter"/>
</dbReference>
<comment type="pathway">
    <text evidence="1">Cofactor biosynthesis; riboflavin biosynthesis.</text>
</comment>
<evidence type="ECO:0000259" key="3">
    <source>
        <dbReference type="Pfam" id="PF00925"/>
    </source>
</evidence>
<dbReference type="GO" id="GO:0008686">
    <property type="term" value="F:3,4-dihydroxy-2-butanone-4-phosphate synthase activity"/>
    <property type="evidence" value="ECO:0007669"/>
    <property type="project" value="TreeGrafter"/>
</dbReference>
<feature type="domain" description="GTP cyclohydrolase II" evidence="3">
    <location>
        <begin position="112"/>
        <end position="288"/>
    </location>
</feature>
<dbReference type="AlphaFoldDB" id="A0A7S3V6G8"/>
<dbReference type="PANTHER" id="PTHR21327">
    <property type="entry name" value="GTP CYCLOHYDROLASE II-RELATED"/>
    <property type="match status" value="1"/>
</dbReference>
<evidence type="ECO:0000256" key="1">
    <source>
        <dbReference type="ARBA" id="ARBA00005104"/>
    </source>
</evidence>
<dbReference type="GO" id="GO:0009231">
    <property type="term" value="P:riboflavin biosynthetic process"/>
    <property type="evidence" value="ECO:0007669"/>
    <property type="project" value="UniProtKB-KW"/>
</dbReference>
<evidence type="ECO:0000256" key="2">
    <source>
        <dbReference type="ARBA" id="ARBA00022619"/>
    </source>
</evidence>
<dbReference type="InterPro" id="IPR036144">
    <property type="entry name" value="RibA-like_sf"/>
</dbReference>
<dbReference type="Pfam" id="PF00925">
    <property type="entry name" value="GTP_cyclohydro2"/>
    <property type="match status" value="1"/>
</dbReference>
<protein>
    <recommendedName>
        <fullName evidence="3">GTP cyclohydrolase II domain-containing protein</fullName>
    </recommendedName>
</protein>
<organism evidence="4">
    <name type="scientific">Chaetoceros debilis</name>
    <dbReference type="NCBI Taxonomy" id="122233"/>
    <lineage>
        <taxon>Eukaryota</taxon>
        <taxon>Sar</taxon>
        <taxon>Stramenopiles</taxon>
        <taxon>Ochrophyta</taxon>
        <taxon>Bacillariophyta</taxon>
        <taxon>Coscinodiscophyceae</taxon>
        <taxon>Chaetocerotophycidae</taxon>
        <taxon>Chaetocerotales</taxon>
        <taxon>Chaetocerotaceae</taxon>
        <taxon>Chaetoceros</taxon>
    </lineage>
</organism>
<name>A0A7S3V6G8_9STRA</name>
<evidence type="ECO:0000313" key="4">
    <source>
        <dbReference type="EMBL" id="CAE0459985.1"/>
    </source>
</evidence>
<reference evidence="4" key="1">
    <citation type="submission" date="2021-01" db="EMBL/GenBank/DDBJ databases">
        <authorList>
            <person name="Corre E."/>
            <person name="Pelletier E."/>
            <person name="Niang G."/>
            <person name="Scheremetjew M."/>
            <person name="Finn R."/>
            <person name="Kale V."/>
            <person name="Holt S."/>
            <person name="Cochrane G."/>
            <person name="Meng A."/>
            <person name="Brown T."/>
            <person name="Cohen L."/>
        </authorList>
    </citation>
    <scope>NUCLEOTIDE SEQUENCE</scope>
    <source>
        <strain evidence="4">MM31A-1</strain>
    </source>
</reference>
<dbReference type="SUPFAM" id="SSF142695">
    <property type="entry name" value="RibA-like"/>
    <property type="match status" value="1"/>
</dbReference>
<dbReference type="InterPro" id="IPR032677">
    <property type="entry name" value="GTP_cyclohydro_II"/>
</dbReference>
<dbReference type="Gene3D" id="3.40.50.10990">
    <property type="entry name" value="GTP cyclohydrolase II"/>
    <property type="match status" value="1"/>
</dbReference>
<proteinExistence type="predicted"/>
<keyword evidence="2" id="KW-0686">Riboflavin biosynthesis</keyword>
<dbReference type="EMBL" id="HBIO01006572">
    <property type="protein sequence ID" value="CAE0459985.1"/>
    <property type="molecule type" value="Transcribed_RNA"/>
</dbReference>
<sequence length="291" mass="32616">MNISRRKISRKKSYGCSSLLTVTHLLILTMGFSTPFRTVRALPHSRTPSGGYEYMLNAVEKDVVVDEEQEQTTKVEGTGPTADETRNEMELETKMKVKGMEVLDMPMPTSYVAETNLPTDAGHFRMRAYRIDEEFRDLHTQRSEHIGFEQVVLYNPKKSPFGKSGVTLRIHDQCITSEIFFSNRRDGGDKFKKALQYVDEHGGLIIYLQQEGRGVGFANNMATHALQDEGMDIGDTNAHLGLPDDCRQYGPVPSILKDLGIDSVKLMTNNPLKIQKVTALGVQVDGTMPMI</sequence>
<accession>A0A7S3V6G8</accession>
<gene>
    <name evidence="4" type="ORF">CDEB00056_LOCUS4826</name>
</gene>